<dbReference type="EMBL" id="RSCL01000013">
    <property type="protein sequence ID" value="RUT03511.1"/>
    <property type="molecule type" value="Genomic_DNA"/>
</dbReference>
<sequence>MSDFTPHLQDLIKQAGIPSLKALGRNAGVSERQILRLRRGEVKEIRVSVLAKLSQALKVSVSELVTGFSESSSVEPSVSTKNNENDLINRISELEREYSFLQQQVEQQKEILKQEFQQESLQVLESLLVQLPTAARACQENPQLPAANILPLVQKPLERLQQHWGVEAIASVGEEVSYDPQLHQLLDGTAQPGEKVKIRYVGYRQGEKLLTRAKVSPV</sequence>
<gene>
    <name evidence="3" type="ORF">DSM106972_051500</name>
</gene>
<dbReference type="GO" id="GO:0051087">
    <property type="term" value="F:protein-folding chaperone binding"/>
    <property type="evidence" value="ECO:0007669"/>
    <property type="project" value="InterPro"/>
</dbReference>
<comment type="caution">
    <text evidence="3">The sequence shown here is derived from an EMBL/GenBank/DDBJ whole genome shotgun (WGS) entry which is preliminary data.</text>
</comment>
<name>A0A3S1B2G9_9CYAN</name>
<evidence type="ECO:0000313" key="3">
    <source>
        <dbReference type="EMBL" id="RUT03511.1"/>
    </source>
</evidence>
<dbReference type="CDD" id="cd00093">
    <property type="entry name" value="HTH_XRE"/>
    <property type="match status" value="1"/>
</dbReference>
<evidence type="ECO:0000259" key="2">
    <source>
        <dbReference type="PROSITE" id="PS50943"/>
    </source>
</evidence>
<dbReference type="InterPro" id="IPR000740">
    <property type="entry name" value="GrpE"/>
</dbReference>
<feature type="coiled-coil region" evidence="1">
    <location>
        <begin position="77"/>
        <end position="122"/>
    </location>
</feature>
<dbReference type="SMART" id="SM00530">
    <property type="entry name" value="HTH_XRE"/>
    <property type="match status" value="1"/>
</dbReference>
<dbReference type="SUPFAM" id="SSF47413">
    <property type="entry name" value="lambda repressor-like DNA-binding domains"/>
    <property type="match status" value="1"/>
</dbReference>
<dbReference type="GO" id="GO:0000774">
    <property type="term" value="F:adenyl-nucleotide exchange factor activity"/>
    <property type="evidence" value="ECO:0007669"/>
    <property type="project" value="InterPro"/>
</dbReference>
<dbReference type="GO" id="GO:0006457">
    <property type="term" value="P:protein folding"/>
    <property type="evidence" value="ECO:0007669"/>
    <property type="project" value="InterPro"/>
</dbReference>
<dbReference type="RefSeq" id="WP_186538539.1">
    <property type="nucleotide sequence ID" value="NZ_RSCL01000013.1"/>
</dbReference>
<dbReference type="Proteomes" id="UP000271624">
    <property type="component" value="Unassembled WGS sequence"/>
</dbReference>
<dbReference type="Pfam" id="PF01025">
    <property type="entry name" value="GrpE"/>
    <property type="match status" value="1"/>
</dbReference>
<evidence type="ECO:0000256" key="1">
    <source>
        <dbReference type="SAM" id="Coils"/>
    </source>
</evidence>
<dbReference type="AlphaFoldDB" id="A0A3S1B2G9"/>
<evidence type="ECO:0000313" key="4">
    <source>
        <dbReference type="Proteomes" id="UP000271624"/>
    </source>
</evidence>
<dbReference type="GO" id="GO:0003677">
    <property type="term" value="F:DNA binding"/>
    <property type="evidence" value="ECO:0007669"/>
    <property type="project" value="InterPro"/>
</dbReference>
<organism evidence="3 4">
    <name type="scientific">Dulcicalothrix desertica PCC 7102</name>
    <dbReference type="NCBI Taxonomy" id="232991"/>
    <lineage>
        <taxon>Bacteria</taxon>
        <taxon>Bacillati</taxon>
        <taxon>Cyanobacteriota</taxon>
        <taxon>Cyanophyceae</taxon>
        <taxon>Nostocales</taxon>
        <taxon>Calotrichaceae</taxon>
        <taxon>Dulcicalothrix</taxon>
    </lineage>
</organism>
<dbReference type="Gene3D" id="1.10.260.40">
    <property type="entry name" value="lambda repressor-like DNA-binding domains"/>
    <property type="match status" value="1"/>
</dbReference>
<protein>
    <recommendedName>
        <fullName evidence="2">HTH cro/C1-type domain-containing protein</fullName>
    </recommendedName>
</protein>
<keyword evidence="4" id="KW-1185">Reference proteome</keyword>
<proteinExistence type="predicted"/>
<feature type="domain" description="HTH cro/C1-type" evidence="2">
    <location>
        <begin position="19"/>
        <end position="64"/>
    </location>
</feature>
<reference evidence="3" key="1">
    <citation type="submission" date="2018-12" db="EMBL/GenBank/DDBJ databases">
        <authorList>
            <person name="Will S."/>
            <person name="Neumann-Schaal M."/>
            <person name="Henke P."/>
        </authorList>
    </citation>
    <scope>NUCLEOTIDE SEQUENCE</scope>
    <source>
        <strain evidence="3">PCC 7102</strain>
    </source>
</reference>
<dbReference type="Pfam" id="PF13443">
    <property type="entry name" value="HTH_26"/>
    <property type="match status" value="1"/>
</dbReference>
<dbReference type="GO" id="GO:0042803">
    <property type="term" value="F:protein homodimerization activity"/>
    <property type="evidence" value="ECO:0007669"/>
    <property type="project" value="InterPro"/>
</dbReference>
<dbReference type="InterPro" id="IPR010982">
    <property type="entry name" value="Lambda_DNA-bd_dom_sf"/>
</dbReference>
<reference evidence="3" key="2">
    <citation type="journal article" date="2019" name="Genome Biol. Evol.">
        <title>Day and night: Metabolic profiles and evolutionary relationships of six axenic non-marine cyanobacteria.</title>
        <authorList>
            <person name="Will S.E."/>
            <person name="Henke P."/>
            <person name="Boedeker C."/>
            <person name="Huang S."/>
            <person name="Brinkmann H."/>
            <person name="Rohde M."/>
            <person name="Jarek M."/>
            <person name="Friedl T."/>
            <person name="Seufert S."/>
            <person name="Schumacher M."/>
            <person name="Overmann J."/>
            <person name="Neumann-Schaal M."/>
            <person name="Petersen J."/>
        </authorList>
    </citation>
    <scope>NUCLEOTIDE SEQUENCE [LARGE SCALE GENOMIC DNA]</scope>
    <source>
        <strain evidence="3">PCC 7102</strain>
    </source>
</reference>
<dbReference type="InterPro" id="IPR001387">
    <property type="entry name" value="Cro/C1-type_HTH"/>
</dbReference>
<keyword evidence="1" id="KW-0175">Coiled coil</keyword>
<dbReference type="PROSITE" id="PS50943">
    <property type="entry name" value="HTH_CROC1"/>
    <property type="match status" value="1"/>
</dbReference>
<accession>A0A3S1B2G9</accession>